<sequence length="193" mass="21529">MIVTMTGTTHQLIALLAAFWILTMYPVSLGPVLAIIAIFAVMIGAVTPDLDHPATNILKRTIGGKLVHRLFTAFSGGHRHFTHGLLGISAIYFFLHWIIVQFLQPVYHPQLLTLLYAFMIGYISHPIADTLTDQGVPWLWPIAWNIKIPPGPEEVRVTTESFVEIILLRGSLLFALALLLSSHWSVLVLLFAR</sequence>
<organism evidence="2 3">
    <name type="scientific">Candidatus Andersenbacteria bacterium RIFCSPHIGHO2_12_FULL_45_11</name>
    <dbReference type="NCBI Taxonomy" id="1797281"/>
    <lineage>
        <taxon>Bacteria</taxon>
        <taxon>Candidatus Anderseniibacteriota</taxon>
    </lineage>
</organism>
<dbReference type="Proteomes" id="UP000177528">
    <property type="component" value="Unassembled WGS sequence"/>
</dbReference>
<keyword evidence="1" id="KW-1133">Transmembrane helix</keyword>
<dbReference type="PANTHER" id="PTHR35531:SF1">
    <property type="entry name" value="INNER MEMBRANE PROTEIN YBCI-RELATED"/>
    <property type="match status" value="1"/>
</dbReference>
<name>A0A1G1X2N7_9BACT</name>
<protein>
    <recommendedName>
        <fullName evidence="4">Metal-dependent hydrolase</fullName>
    </recommendedName>
</protein>
<dbReference type="PANTHER" id="PTHR35531">
    <property type="entry name" value="INNER MEMBRANE PROTEIN YBCI-RELATED"/>
    <property type="match status" value="1"/>
</dbReference>
<dbReference type="AlphaFoldDB" id="A0A1G1X2N7"/>
<gene>
    <name evidence="2" type="ORF">A3D99_03690</name>
</gene>
<evidence type="ECO:0000313" key="3">
    <source>
        <dbReference type="Proteomes" id="UP000177528"/>
    </source>
</evidence>
<feature type="transmembrane region" description="Helical" evidence="1">
    <location>
        <begin position="111"/>
        <end position="128"/>
    </location>
</feature>
<comment type="caution">
    <text evidence="2">The sequence shown here is derived from an EMBL/GenBank/DDBJ whole genome shotgun (WGS) entry which is preliminary data.</text>
</comment>
<keyword evidence="1" id="KW-0472">Membrane</keyword>
<proteinExistence type="predicted"/>
<accession>A0A1G1X2N7</accession>
<keyword evidence="1" id="KW-0812">Transmembrane</keyword>
<dbReference type="InterPro" id="IPR007404">
    <property type="entry name" value="YdjM-like"/>
</dbReference>
<dbReference type="Pfam" id="PF04307">
    <property type="entry name" value="YdjM"/>
    <property type="match status" value="1"/>
</dbReference>
<evidence type="ECO:0000256" key="1">
    <source>
        <dbReference type="SAM" id="Phobius"/>
    </source>
</evidence>
<evidence type="ECO:0008006" key="4">
    <source>
        <dbReference type="Google" id="ProtNLM"/>
    </source>
</evidence>
<dbReference type="EMBL" id="MHHR01000019">
    <property type="protein sequence ID" value="OGY34214.1"/>
    <property type="molecule type" value="Genomic_DNA"/>
</dbReference>
<feature type="transmembrane region" description="Helical" evidence="1">
    <location>
        <begin position="12"/>
        <end position="43"/>
    </location>
</feature>
<feature type="transmembrane region" description="Helical" evidence="1">
    <location>
        <begin position="172"/>
        <end position="192"/>
    </location>
</feature>
<evidence type="ECO:0000313" key="2">
    <source>
        <dbReference type="EMBL" id="OGY34214.1"/>
    </source>
</evidence>
<reference evidence="2 3" key="1">
    <citation type="journal article" date="2016" name="Nat. Commun.">
        <title>Thousands of microbial genomes shed light on interconnected biogeochemical processes in an aquifer system.</title>
        <authorList>
            <person name="Anantharaman K."/>
            <person name="Brown C.T."/>
            <person name="Hug L.A."/>
            <person name="Sharon I."/>
            <person name="Castelle C.J."/>
            <person name="Probst A.J."/>
            <person name="Thomas B.C."/>
            <person name="Singh A."/>
            <person name="Wilkins M.J."/>
            <person name="Karaoz U."/>
            <person name="Brodie E.L."/>
            <person name="Williams K.H."/>
            <person name="Hubbard S.S."/>
            <person name="Banfield J.F."/>
        </authorList>
    </citation>
    <scope>NUCLEOTIDE SEQUENCE [LARGE SCALE GENOMIC DNA]</scope>
</reference>
<feature type="transmembrane region" description="Helical" evidence="1">
    <location>
        <begin position="80"/>
        <end position="99"/>
    </location>
</feature>